<feature type="transmembrane region" description="Helical" evidence="2">
    <location>
        <begin position="33"/>
        <end position="53"/>
    </location>
</feature>
<dbReference type="Proteomes" id="UP000219482">
    <property type="component" value="Unassembled WGS sequence"/>
</dbReference>
<name>A0A286GT95_9ACTN</name>
<protein>
    <submittedName>
        <fullName evidence="3">Uncharacterized protein</fullName>
    </submittedName>
</protein>
<evidence type="ECO:0000256" key="1">
    <source>
        <dbReference type="SAM" id="MobiDB-lite"/>
    </source>
</evidence>
<organism evidence="3 4">
    <name type="scientific">Blastococcus haudaquaticus</name>
    <dbReference type="NCBI Taxonomy" id="1938745"/>
    <lineage>
        <taxon>Bacteria</taxon>
        <taxon>Bacillati</taxon>
        <taxon>Actinomycetota</taxon>
        <taxon>Actinomycetes</taxon>
        <taxon>Geodermatophilales</taxon>
        <taxon>Geodermatophilaceae</taxon>
        <taxon>Blastococcus</taxon>
    </lineage>
</organism>
<sequence>MASSSASAERPSGGHALNLDWLPAFTVWTPDDWSAFGTNVTAFIAVAAGLVAWRQLREARKLREEQAQPYVVCYAEKTPGHDQSVDIVIRNFGTTVARDVELTVQPSLMRSGHAGREPEQVHLPAQIPALVPGQEWRTWWDLGTARVDFPDLPDRHDVLVTYQDSKGKPLPSTPSVLDWRDFSTREWLVTKGVHEIATALQEIRRTVKSFQNSGRGGMAVFVRDGDAADQRQREARATAKAKHEELTRQLLPGQEYSRAPGQSSEAEAVDPKPDVPS</sequence>
<evidence type="ECO:0000256" key="2">
    <source>
        <dbReference type="SAM" id="Phobius"/>
    </source>
</evidence>
<reference evidence="4" key="1">
    <citation type="submission" date="2017-09" db="EMBL/GenBank/DDBJ databases">
        <authorList>
            <person name="Varghese N."/>
            <person name="Submissions S."/>
        </authorList>
    </citation>
    <scope>NUCLEOTIDE SEQUENCE [LARGE SCALE GENOMIC DNA]</scope>
    <source>
        <strain evidence="4">DSM 44270</strain>
    </source>
</reference>
<evidence type="ECO:0000313" key="3">
    <source>
        <dbReference type="EMBL" id="SOD98781.1"/>
    </source>
</evidence>
<keyword evidence="2" id="KW-0812">Transmembrane</keyword>
<gene>
    <name evidence="3" type="ORF">SAMN06272739_2030</name>
</gene>
<feature type="compositionally biased region" description="Basic and acidic residues" evidence="1">
    <location>
        <begin position="225"/>
        <end position="247"/>
    </location>
</feature>
<dbReference type="EMBL" id="OCNK01000002">
    <property type="protein sequence ID" value="SOD98781.1"/>
    <property type="molecule type" value="Genomic_DNA"/>
</dbReference>
<accession>A0A286GT95</accession>
<keyword evidence="4" id="KW-1185">Reference proteome</keyword>
<evidence type="ECO:0000313" key="4">
    <source>
        <dbReference type="Proteomes" id="UP000219482"/>
    </source>
</evidence>
<feature type="region of interest" description="Disordered" evidence="1">
    <location>
        <begin position="225"/>
        <end position="277"/>
    </location>
</feature>
<keyword evidence="2" id="KW-0472">Membrane</keyword>
<proteinExistence type="predicted"/>
<keyword evidence="2" id="KW-1133">Transmembrane helix</keyword>
<dbReference type="AlphaFoldDB" id="A0A286GT95"/>